<dbReference type="GO" id="GO:0004048">
    <property type="term" value="F:anthranilate phosphoribosyltransferase activity"/>
    <property type="evidence" value="ECO:0007669"/>
    <property type="project" value="InterPro"/>
</dbReference>
<dbReference type="PANTHER" id="PTHR43285">
    <property type="entry name" value="ANTHRANILATE PHOSPHORIBOSYLTRANSFERASE"/>
    <property type="match status" value="1"/>
</dbReference>
<dbReference type="InterPro" id="IPR036320">
    <property type="entry name" value="Glycosyl_Trfase_fam3_N_dom_sf"/>
</dbReference>
<accession>A0A0F8X990</accession>
<feature type="domain" description="Glycosyl transferase family 3 N-terminal" evidence="4">
    <location>
        <begin position="3"/>
        <end position="65"/>
    </location>
</feature>
<evidence type="ECO:0000256" key="1">
    <source>
        <dbReference type="ARBA" id="ARBA00022676"/>
    </source>
</evidence>
<dbReference type="Pfam" id="PF00591">
    <property type="entry name" value="Glycos_transf_3"/>
    <property type="match status" value="1"/>
</dbReference>
<dbReference type="InterPro" id="IPR017459">
    <property type="entry name" value="Glycosyl_Trfase_fam3_N_dom"/>
</dbReference>
<dbReference type="SUPFAM" id="SSF52418">
    <property type="entry name" value="Nucleoside phosphorylase/phosphoribosyltransferase catalytic domain"/>
    <property type="match status" value="1"/>
</dbReference>
<dbReference type="GO" id="GO:0005829">
    <property type="term" value="C:cytosol"/>
    <property type="evidence" value="ECO:0007669"/>
    <property type="project" value="TreeGrafter"/>
</dbReference>
<evidence type="ECO:0008006" key="6">
    <source>
        <dbReference type="Google" id="ProtNLM"/>
    </source>
</evidence>
<evidence type="ECO:0000259" key="3">
    <source>
        <dbReference type="Pfam" id="PF00591"/>
    </source>
</evidence>
<feature type="non-terminal residue" evidence="5">
    <location>
        <position position="136"/>
    </location>
</feature>
<dbReference type="InterPro" id="IPR000312">
    <property type="entry name" value="Glycosyl_Trfase_fam3"/>
</dbReference>
<proteinExistence type="predicted"/>
<evidence type="ECO:0000259" key="4">
    <source>
        <dbReference type="Pfam" id="PF02885"/>
    </source>
</evidence>
<dbReference type="Gene3D" id="3.40.1030.10">
    <property type="entry name" value="Nucleoside phosphorylase/phosphoribosyltransferase catalytic domain"/>
    <property type="match status" value="1"/>
</dbReference>
<dbReference type="EMBL" id="LAZR01064420">
    <property type="protein sequence ID" value="KKK57550.1"/>
    <property type="molecule type" value="Genomic_DNA"/>
</dbReference>
<dbReference type="GO" id="GO:0000162">
    <property type="term" value="P:L-tryptophan biosynthetic process"/>
    <property type="evidence" value="ECO:0007669"/>
    <property type="project" value="InterPro"/>
</dbReference>
<keyword evidence="1" id="KW-0328">Glycosyltransferase</keyword>
<evidence type="ECO:0000256" key="2">
    <source>
        <dbReference type="ARBA" id="ARBA00022679"/>
    </source>
</evidence>
<organism evidence="5">
    <name type="scientific">marine sediment metagenome</name>
    <dbReference type="NCBI Taxonomy" id="412755"/>
    <lineage>
        <taxon>unclassified sequences</taxon>
        <taxon>metagenomes</taxon>
        <taxon>ecological metagenomes</taxon>
    </lineage>
</organism>
<dbReference type="PANTHER" id="PTHR43285:SF2">
    <property type="entry name" value="ANTHRANILATE PHOSPHORIBOSYLTRANSFERASE"/>
    <property type="match status" value="1"/>
</dbReference>
<gene>
    <name evidence="5" type="ORF">LCGC14_3053320</name>
</gene>
<dbReference type="InterPro" id="IPR035902">
    <property type="entry name" value="Nuc_phospho_transferase"/>
</dbReference>
<protein>
    <recommendedName>
        <fullName evidence="6">Anthranilate phosphoribosyltransferase</fullName>
    </recommendedName>
</protein>
<dbReference type="Gene3D" id="1.20.970.10">
    <property type="entry name" value="Transferase, Pyrimidine Nucleoside Phosphorylase, Chain C"/>
    <property type="match status" value="1"/>
</dbReference>
<reference evidence="5" key="1">
    <citation type="journal article" date="2015" name="Nature">
        <title>Complex archaea that bridge the gap between prokaryotes and eukaryotes.</title>
        <authorList>
            <person name="Spang A."/>
            <person name="Saw J.H."/>
            <person name="Jorgensen S.L."/>
            <person name="Zaremba-Niedzwiedzka K."/>
            <person name="Martijn J."/>
            <person name="Lind A.E."/>
            <person name="van Eijk R."/>
            <person name="Schleper C."/>
            <person name="Guy L."/>
            <person name="Ettema T.J."/>
        </authorList>
    </citation>
    <scope>NUCLEOTIDE SEQUENCE</scope>
</reference>
<name>A0A0F8X990_9ZZZZ</name>
<keyword evidence="2" id="KW-0808">Transferase</keyword>
<comment type="caution">
    <text evidence="5">The sequence shown here is derived from an EMBL/GenBank/DDBJ whole genome shotgun (WGS) entry which is preliminary data.</text>
</comment>
<dbReference type="InterPro" id="IPR005940">
    <property type="entry name" value="Anthranilate_Pribosyl_Tfrase"/>
</dbReference>
<feature type="domain" description="Glycosyl transferase family 3" evidence="3">
    <location>
        <begin position="74"/>
        <end position="135"/>
    </location>
</feature>
<dbReference type="AlphaFoldDB" id="A0A0F8X990"/>
<sequence>MIKEAINMLVGGMSLSLSEMTGCMNEIMEGKATDAQIGAFLTAMRYKGETVTEITAAAQVMREKATRINAPEGTLDTGGTGGDMSGTFNISTTSAIVVAACGVPVAKHGNRSVSSKCGSAGVLETLGVKIDLKPES</sequence>
<dbReference type="SUPFAM" id="SSF47648">
    <property type="entry name" value="Nucleoside phosphorylase/phosphoribosyltransferase N-terminal domain"/>
    <property type="match status" value="1"/>
</dbReference>
<dbReference type="Pfam" id="PF02885">
    <property type="entry name" value="Glycos_trans_3N"/>
    <property type="match status" value="1"/>
</dbReference>
<evidence type="ECO:0000313" key="5">
    <source>
        <dbReference type="EMBL" id="KKK57550.1"/>
    </source>
</evidence>